<dbReference type="RefSeq" id="WP_090205573.1">
    <property type="nucleotide sequence ID" value="NZ_FOZM01000001.1"/>
</dbReference>
<dbReference type="InterPro" id="IPR001636">
    <property type="entry name" value="SAICAR_synth"/>
</dbReference>
<evidence type="ECO:0000256" key="7">
    <source>
        <dbReference type="ARBA" id="ARBA00048475"/>
    </source>
</evidence>
<keyword evidence="5 8" id="KW-0658">Purine biosynthesis</keyword>
<dbReference type="CDD" id="cd01415">
    <property type="entry name" value="SAICAR_synt_PurC"/>
    <property type="match status" value="1"/>
</dbReference>
<evidence type="ECO:0000256" key="5">
    <source>
        <dbReference type="ARBA" id="ARBA00022755"/>
    </source>
</evidence>
<protein>
    <recommendedName>
        <fullName evidence="8">Phosphoribosylaminoimidazole-succinocarboxamide synthase</fullName>
        <ecNumber evidence="8">6.3.2.6</ecNumber>
    </recommendedName>
    <alternativeName>
        <fullName evidence="8">SAICAR synthetase</fullName>
    </alternativeName>
</protein>
<evidence type="ECO:0000256" key="2">
    <source>
        <dbReference type="ARBA" id="ARBA00010190"/>
    </source>
</evidence>
<dbReference type="GO" id="GO:0005524">
    <property type="term" value="F:ATP binding"/>
    <property type="evidence" value="ECO:0007669"/>
    <property type="project" value="UniProtKB-KW"/>
</dbReference>
<dbReference type="NCBIfam" id="TIGR00081">
    <property type="entry name" value="purC"/>
    <property type="match status" value="1"/>
</dbReference>
<dbReference type="PANTHER" id="PTHR43599">
    <property type="entry name" value="MULTIFUNCTIONAL PROTEIN ADE2"/>
    <property type="match status" value="1"/>
</dbReference>
<reference evidence="10 11" key="1">
    <citation type="submission" date="2016-10" db="EMBL/GenBank/DDBJ databases">
        <authorList>
            <person name="de Groot N.N."/>
        </authorList>
    </citation>
    <scope>NUCLEOTIDE SEQUENCE [LARGE SCALE GENOMIC DNA]</scope>
    <source>
        <strain evidence="10 11">DSM 29433</strain>
    </source>
</reference>
<dbReference type="GO" id="GO:0005829">
    <property type="term" value="C:cytosol"/>
    <property type="evidence" value="ECO:0007669"/>
    <property type="project" value="TreeGrafter"/>
</dbReference>
<keyword evidence="4 8" id="KW-0547">Nucleotide-binding</keyword>
<dbReference type="FunFam" id="3.30.470.20:FF:000006">
    <property type="entry name" value="Phosphoribosylaminoimidazole-succinocarboxamide synthase"/>
    <property type="match status" value="1"/>
</dbReference>
<dbReference type="Gene3D" id="3.30.200.20">
    <property type="entry name" value="Phosphorylase Kinase, domain 1"/>
    <property type="match status" value="1"/>
</dbReference>
<proteinExistence type="inferred from homology"/>
<dbReference type="AlphaFoldDB" id="A0A1I6M8B8"/>
<dbReference type="Proteomes" id="UP000198926">
    <property type="component" value="Unassembled WGS sequence"/>
</dbReference>
<evidence type="ECO:0000313" key="10">
    <source>
        <dbReference type="EMBL" id="SFS11863.1"/>
    </source>
</evidence>
<dbReference type="GO" id="GO:0006189">
    <property type="term" value="P:'de novo' IMP biosynthetic process"/>
    <property type="evidence" value="ECO:0007669"/>
    <property type="project" value="UniProtKB-UniRule"/>
</dbReference>
<keyword evidence="3 8" id="KW-0436">Ligase</keyword>
<keyword evidence="11" id="KW-1185">Reference proteome</keyword>
<evidence type="ECO:0000259" key="9">
    <source>
        <dbReference type="Pfam" id="PF01259"/>
    </source>
</evidence>
<comment type="similarity">
    <text evidence="2 8">Belongs to the SAICAR synthetase family.</text>
</comment>
<comment type="catalytic activity">
    <reaction evidence="7 8">
        <text>5-amino-1-(5-phospho-D-ribosyl)imidazole-4-carboxylate + L-aspartate + ATP = (2S)-2-[5-amino-1-(5-phospho-beta-D-ribosyl)imidazole-4-carboxamido]succinate + ADP + phosphate + 2 H(+)</text>
        <dbReference type="Rhea" id="RHEA:22628"/>
        <dbReference type="ChEBI" id="CHEBI:15378"/>
        <dbReference type="ChEBI" id="CHEBI:29991"/>
        <dbReference type="ChEBI" id="CHEBI:30616"/>
        <dbReference type="ChEBI" id="CHEBI:43474"/>
        <dbReference type="ChEBI" id="CHEBI:58443"/>
        <dbReference type="ChEBI" id="CHEBI:77657"/>
        <dbReference type="ChEBI" id="CHEBI:456216"/>
        <dbReference type="EC" id="6.3.2.6"/>
    </reaction>
</comment>
<dbReference type="InterPro" id="IPR050089">
    <property type="entry name" value="SAICAR_synthetase"/>
</dbReference>
<dbReference type="InterPro" id="IPR033934">
    <property type="entry name" value="SAICAR_synt_PurC"/>
</dbReference>
<dbReference type="SUPFAM" id="SSF56104">
    <property type="entry name" value="SAICAR synthase-like"/>
    <property type="match status" value="1"/>
</dbReference>
<keyword evidence="6 8" id="KW-0067">ATP-binding</keyword>
<comment type="pathway">
    <text evidence="1 8">Purine metabolism; IMP biosynthesis via de novo pathway; 5-amino-1-(5-phospho-D-ribosyl)imidazole-4-carboxamide from 5-amino-1-(5-phospho-D-ribosyl)imidazole-4-carboxylate: step 1/2.</text>
</comment>
<dbReference type="EMBL" id="FOZM01000001">
    <property type="protein sequence ID" value="SFS11863.1"/>
    <property type="molecule type" value="Genomic_DNA"/>
</dbReference>
<accession>A0A1I6M8B8</accession>
<dbReference type="Gene3D" id="3.30.470.20">
    <property type="entry name" value="ATP-grasp fold, B domain"/>
    <property type="match status" value="1"/>
</dbReference>
<evidence type="ECO:0000256" key="3">
    <source>
        <dbReference type="ARBA" id="ARBA00022598"/>
    </source>
</evidence>
<dbReference type="InterPro" id="IPR018236">
    <property type="entry name" value="SAICAR_synthetase_CS"/>
</dbReference>
<dbReference type="STRING" id="1123755.SAMN05444714_1357"/>
<evidence type="ECO:0000256" key="8">
    <source>
        <dbReference type="HAMAP-Rule" id="MF_00137"/>
    </source>
</evidence>
<dbReference type="PROSITE" id="PS01058">
    <property type="entry name" value="SAICAR_SYNTHETASE_2"/>
    <property type="match status" value="1"/>
</dbReference>
<sequence length="254" mass="28826">MARRKKLYEGKAKVLYEGPEPGTLVQYFKDDATAFNAEKKDVIEGKGVLNNRLSEFFMTGLTQIGIPNHFLKRLNMREQLIRQVEIVPLEVIVRNFAAGTMAKRLGMEEGTALPRPIVEFSYKDDSLGDPLVPEEYIIAFGWASQQELDDIVSMALRVNDWMSGVMYGVGIKLIDFKIEIGRVWEGDFARLIVADEISPDSCRLWDMETGQKLDKDVFRRDLGNLRDAYTEVARRLGVMPTNVTHPPSKPTLIN</sequence>
<dbReference type="EC" id="6.3.2.6" evidence="8"/>
<name>A0A1I6M8B8_9RHOB</name>
<dbReference type="PANTHER" id="PTHR43599:SF3">
    <property type="entry name" value="SI:DKEY-6E2.2"/>
    <property type="match status" value="1"/>
</dbReference>
<gene>
    <name evidence="8" type="primary">purC</name>
    <name evidence="10" type="ORF">SAMN05444714_1357</name>
</gene>
<feature type="domain" description="SAICAR synthetase/ADE2 N-terminal" evidence="9">
    <location>
        <begin position="6"/>
        <end position="235"/>
    </location>
</feature>
<dbReference type="Pfam" id="PF01259">
    <property type="entry name" value="SAICAR_synt"/>
    <property type="match status" value="1"/>
</dbReference>
<dbReference type="OrthoDB" id="9801549at2"/>
<organism evidence="10 11">
    <name type="scientific">Yoonia litorea</name>
    <dbReference type="NCBI Taxonomy" id="1123755"/>
    <lineage>
        <taxon>Bacteria</taxon>
        <taxon>Pseudomonadati</taxon>
        <taxon>Pseudomonadota</taxon>
        <taxon>Alphaproteobacteria</taxon>
        <taxon>Rhodobacterales</taxon>
        <taxon>Paracoccaceae</taxon>
        <taxon>Yoonia</taxon>
    </lineage>
</organism>
<dbReference type="HAMAP" id="MF_00137">
    <property type="entry name" value="SAICAR_synth"/>
    <property type="match status" value="1"/>
</dbReference>
<dbReference type="PROSITE" id="PS01057">
    <property type="entry name" value="SAICAR_SYNTHETASE_1"/>
    <property type="match status" value="1"/>
</dbReference>
<dbReference type="UniPathway" id="UPA00074">
    <property type="reaction ID" value="UER00131"/>
</dbReference>
<evidence type="ECO:0000313" key="11">
    <source>
        <dbReference type="Proteomes" id="UP000198926"/>
    </source>
</evidence>
<evidence type="ECO:0000256" key="6">
    <source>
        <dbReference type="ARBA" id="ARBA00022840"/>
    </source>
</evidence>
<dbReference type="GO" id="GO:0009236">
    <property type="term" value="P:cobalamin biosynthetic process"/>
    <property type="evidence" value="ECO:0007669"/>
    <property type="project" value="InterPro"/>
</dbReference>
<evidence type="ECO:0000256" key="4">
    <source>
        <dbReference type="ARBA" id="ARBA00022741"/>
    </source>
</evidence>
<evidence type="ECO:0000256" key="1">
    <source>
        <dbReference type="ARBA" id="ARBA00004672"/>
    </source>
</evidence>
<dbReference type="InterPro" id="IPR028923">
    <property type="entry name" value="SAICAR_synt/ADE2_N"/>
</dbReference>
<dbReference type="GO" id="GO:0004639">
    <property type="term" value="F:phosphoribosylaminoimidazolesuccinocarboxamide synthase activity"/>
    <property type="evidence" value="ECO:0007669"/>
    <property type="project" value="UniProtKB-UniRule"/>
</dbReference>